<evidence type="ECO:0008006" key="4">
    <source>
        <dbReference type="Google" id="ProtNLM"/>
    </source>
</evidence>
<keyword evidence="1" id="KW-1133">Transmembrane helix</keyword>
<comment type="caution">
    <text evidence="2">The sequence shown here is derived from an EMBL/GenBank/DDBJ whole genome shotgun (WGS) entry which is preliminary data.</text>
</comment>
<evidence type="ECO:0000313" key="2">
    <source>
        <dbReference type="EMBL" id="HIY78444.1"/>
    </source>
</evidence>
<dbReference type="AlphaFoldDB" id="A0A9D1Z8Z1"/>
<reference evidence="2" key="2">
    <citation type="submission" date="2021-04" db="EMBL/GenBank/DDBJ databases">
        <authorList>
            <person name="Gilroy R."/>
        </authorList>
    </citation>
    <scope>NUCLEOTIDE SEQUENCE</scope>
    <source>
        <strain evidence="2">CHK199-9574</strain>
    </source>
</reference>
<reference evidence="2" key="1">
    <citation type="journal article" date="2021" name="PeerJ">
        <title>Extensive microbial diversity within the chicken gut microbiome revealed by metagenomics and culture.</title>
        <authorList>
            <person name="Gilroy R."/>
            <person name="Ravi A."/>
            <person name="Getino M."/>
            <person name="Pursley I."/>
            <person name="Horton D.L."/>
            <person name="Alikhan N.F."/>
            <person name="Baker D."/>
            <person name="Gharbi K."/>
            <person name="Hall N."/>
            <person name="Watson M."/>
            <person name="Adriaenssens E.M."/>
            <person name="Foster-Nyarko E."/>
            <person name="Jarju S."/>
            <person name="Secka A."/>
            <person name="Antonio M."/>
            <person name="Oren A."/>
            <person name="Chaudhuri R.R."/>
            <person name="La Ragione R."/>
            <person name="Hildebrand F."/>
            <person name="Pallen M.J."/>
        </authorList>
    </citation>
    <scope>NUCLEOTIDE SEQUENCE</scope>
    <source>
        <strain evidence="2">CHK199-9574</strain>
    </source>
</reference>
<name>A0A9D1Z8Z1_9FIRM</name>
<gene>
    <name evidence="2" type="ORF">H9728_05305</name>
</gene>
<feature type="transmembrane region" description="Helical" evidence="1">
    <location>
        <begin position="6"/>
        <end position="27"/>
    </location>
</feature>
<keyword evidence="1" id="KW-0812">Transmembrane</keyword>
<sequence>MPTIAIVLIAVLAVHYFMAILTIYLLLRDKGVVKAIIPWNLVILLVPIVGPSTYLIYRCFAKKK</sequence>
<keyword evidence="1" id="KW-0472">Membrane</keyword>
<accession>A0A9D1Z8Z1</accession>
<protein>
    <recommendedName>
        <fullName evidence="4">Cardiolipin synthase N-terminal domain-containing protein</fullName>
    </recommendedName>
</protein>
<dbReference type="Proteomes" id="UP000824135">
    <property type="component" value="Unassembled WGS sequence"/>
</dbReference>
<dbReference type="EMBL" id="DXCO01000035">
    <property type="protein sequence ID" value="HIY78444.1"/>
    <property type="molecule type" value="Genomic_DNA"/>
</dbReference>
<evidence type="ECO:0000313" key="3">
    <source>
        <dbReference type="Proteomes" id="UP000824135"/>
    </source>
</evidence>
<feature type="transmembrane region" description="Helical" evidence="1">
    <location>
        <begin position="39"/>
        <end position="57"/>
    </location>
</feature>
<proteinExistence type="predicted"/>
<organism evidence="2 3">
    <name type="scientific">Candidatus Borkfalkia excrementavium</name>
    <dbReference type="NCBI Taxonomy" id="2838505"/>
    <lineage>
        <taxon>Bacteria</taxon>
        <taxon>Bacillati</taxon>
        <taxon>Bacillota</taxon>
        <taxon>Clostridia</taxon>
        <taxon>Christensenellales</taxon>
        <taxon>Christensenellaceae</taxon>
        <taxon>Candidatus Borkfalkia</taxon>
    </lineage>
</organism>
<evidence type="ECO:0000256" key="1">
    <source>
        <dbReference type="SAM" id="Phobius"/>
    </source>
</evidence>